<gene>
    <name evidence="2" type="ORF">GCM10023198_32190</name>
</gene>
<keyword evidence="3" id="KW-1185">Reference proteome</keyword>
<protein>
    <recommendedName>
        <fullName evidence="4">Nucleotidyltransferase AbiEii toxin of type IV toxin-antitoxin system</fullName>
    </recommendedName>
</protein>
<organism evidence="2 3">
    <name type="scientific">Promicromonospora umidemergens</name>
    <dbReference type="NCBI Taxonomy" id="629679"/>
    <lineage>
        <taxon>Bacteria</taxon>
        <taxon>Bacillati</taxon>
        <taxon>Actinomycetota</taxon>
        <taxon>Actinomycetes</taxon>
        <taxon>Micrococcales</taxon>
        <taxon>Promicromonosporaceae</taxon>
        <taxon>Promicromonospora</taxon>
    </lineage>
</organism>
<feature type="region of interest" description="Disordered" evidence="1">
    <location>
        <begin position="1"/>
        <end position="23"/>
    </location>
</feature>
<evidence type="ECO:0000256" key="1">
    <source>
        <dbReference type="SAM" id="MobiDB-lite"/>
    </source>
</evidence>
<evidence type="ECO:0008006" key="4">
    <source>
        <dbReference type="Google" id="ProtNLM"/>
    </source>
</evidence>
<dbReference type="EMBL" id="BAABHM010000013">
    <property type="protein sequence ID" value="GAA4707321.1"/>
    <property type="molecule type" value="Genomic_DNA"/>
</dbReference>
<comment type="caution">
    <text evidence="2">The sequence shown here is derived from an EMBL/GenBank/DDBJ whole genome shotgun (WGS) entry which is preliminary data.</text>
</comment>
<evidence type="ECO:0000313" key="3">
    <source>
        <dbReference type="Proteomes" id="UP001500843"/>
    </source>
</evidence>
<dbReference type="RefSeq" id="WP_253873050.1">
    <property type="nucleotide sequence ID" value="NZ_BAABHM010000013.1"/>
</dbReference>
<proteinExistence type="predicted"/>
<evidence type="ECO:0000313" key="2">
    <source>
        <dbReference type="EMBL" id="GAA4707321.1"/>
    </source>
</evidence>
<accession>A0ABP8XGW9</accession>
<dbReference type="Proteomes" id="UP001500843">
    <property type="component" value="Unassembled WGS sequence"/>
</dbReference>
<reference evidence="3" key="1">
    <citation type="journal article" date="2019" name="Int. J. Syst. Evol. Microbiol.">
        <title>The Global Catalogue of Microorganisms (GCM) 10K type strain sequencing project: providing services to taxonomists for standard genome sequencing and annotation.</title>
        <authorList>
            <consortium name="The Broad Institute Genomics Platform"/>
            <consortium name="The Broad Institute Genome Sequencing Center for Infectious Disease"/>
            <person name="Wu L."/>
            <person name="Ma J."/>
        </authorList>
    </citation>
    <scope>NUCLEOTIDE SEQUENCE [LARGE SCALE GENOMIC DNA]</scope>
    <source>
        <strain evidence="3">JCM 17975</strain>
    </source>
</reference>
<sequence length="184" mass="19803">MADEHLTQMSLTMPDTGPAEPWPFKPGDVVRAGVEVDELEWLDIAPPGVVLRDGFELEWKRHASGWAAPAALPAEVAAGPATSAYLAGREPLTVVSVPEPYVLSPEPTRAVRRAAAVLFEAELSGLIFDDVRAGLAAAFDVGEVARALFAFEYPDRSWTDAEGWMQARYVERATALRTAIVGAS</sequence>
<name>A0ABP8XGW9_9MICO</name>